<protein>
    <submittedName>
        <fullName evidence="1">Uncharacterized protein</fullName>
    </submittedName>
</protein>
<keyword evidence="2" id="KW-1185">Reference proteome</keyword>
<sequence length="154" mass="16425">MVCHLTEEATGKHRLPWCDCHLHTCIHVIGPSTGLAATSCWGAACPGVEHIINWALHLAVIDGLGALGGAEEEGSPVGHSSKQPPGAEARVLFAGACQPTEALQFLEDSISRPPLPRVTRSLRAHLRTDKTFICLLCPSHDFPSALNCAVKLNH</sequence>
<reference evidence="1 2" key="1">
    <citation type="submission" date="2018-10" db="EMBL/GenBank/DDBJ databases">
        <title>Improved assembly of the deer mouse Peromyscus maniculatus genome.</title>
        <authorList>
            <person name="Lassance J.-M."/>
            <person name="Hoekstra H.E."/>
        </authorList>
    </citation>
    <scope>NUCLEOTIDE SEQUENCE [LARGE SCALE GENOMIC DNA]</scope>
</reference>
<dbReference type="Proteomes" id="UP000694547">
    <property type="component" value="Chromosome 5"/>
</dbReference>
<name>A0A8C8W6M5_PERMB</name>
<proteinExistence type="predicted"/>
<evidence type="ECO:0000313" key="2">
    <source>
        <dbReference type="Proteomes" id="UP000694547"/>
    </source>
</evidence>
<reference evidence="1" key="2">
    <citation type="submission" date="2025-08" db="UniProtKB">
        <authorList>
            <consortium name="Ensembl"/>
        </authorList>
    </citation>
    <scope>IDENTIFICATION</scope>
</reference>
<reference evidence="1" key="3">
    <citation type="submission" date="2025-09" db="UniProtKB">
        <authorList>
            <consortium name="Ensembl"/>
        </authorList>
    </citation>
    <scope>IDENTIFICATION</scope>
</reference>
<accession>A0A8C8W6M5</accession>
<dbReference type="AlphaFoldDB" id="A0A8C8W6M5"/>
<evidence type="ECO:0000313" key="1">
    <source>
        <dbReference type="Ensembl" id="ENSPEMP00000036493.1"/>
    </source>
</evidence>
<dbReference type="GeneTree" id="ENSGT00860000135639"/>
<dbReference type="Ensembl" id="ENSPEMT00000041119.1">
    <property type="protein sequence ID" value="ENSPEMP00000036493.1"/>
    <property type="gene ID" value="ENSPEMG00000029305.1"/>
</dbReference>
<organism evidence="1 2">
    <name type="scientific">Peromyscus maniculatus bairdii</name>
    <name type="common">Prairie deer mouse</name>
    <dbReference type="NCBI Taxonomy" id="230844"/>
    <lineage>
        <taxon>Eukaryota</taxon>
        <taxon>Metazoa</taxon>
        <taxon>Chordata</taxon>
        <taxon>Craniata</taxon>
        <taxon>Vertebrata</taxon>
        <taxon>Euteleostomi</taxon>
        <taxon>Mammalia</taxon>
        <taxon>Eutheria</taxon>
        <taxon>Euarchontoglires</taxon>
        <taxon>Glires</taxon>
        <taxon>Rodentia</taxon>
        <taxon>Myomorpha</taxon>
        <taxon>Muroidea</taxon>
        <taxon>Cricetidae</taxon>
        <taxon>Neotominae</taxon>
        <taxon>Peromyscus</taxon>
    </lineage>
</organism>